<name>A0A3N2Q7L1_SODAK</name>
<dbReference type="AlphaFoldDB" id="A0A3N2Q7L1"/>
<reference evidence="2 3" key="1">
    <citation type="journal article" date="2018" name="Mol. Ecol.">
        <title>The obligate alkalophilic soda-lake fungus Sodiomyces alkalinus has shifted to a protein diet.</title>
        <authorList>
            <person name="Grum-Grzhimaylo A.A."/>
            <person name="Falkoski D.L."/>
            <person name="van den Heuvel J."/>
            <person name="Valero-Jimenez C.A."/>
            <person name="Min B."/>
            <person name="Choi I.G."/>
            <person name="Lipzen A."/>
            <person name="Daum C.G."/>
            <person name="Aanen D.K."/>
            <person name="Tsang A."/>
            <person name="Henrissat B."/>
            <person name="Bilanenko E.N."/>
            <person name="de Vries R.P."/>
            <person name="van Kan J.A.L."/>
            <person name="Grigoriev I.V."/>
            <person name="Debets A.J.M."/>
        </authorList>
    </citation>
    <scope>NUCLEOTIDE SEQUENCE [LARGE SCALE GENOMIC DNA]</scope>
    <source>
        <strain evidence="2 3">F11</strain>
    </source>
</reference>
<dbReference type="STRING" id="1314773.A0A3N2Q7L1"/>
<evidence type="ECO:0000256" key="1">
    <source>
        <dbReference type="SAM" id="MobiDB-lite"/>
    </source>
</evidence>
<dbReference type="OrthoDB" id="4850648at2759"/>
<dbReference type="RefSeq" id="XP_028470556.1">
    <property type="nucleotide sequence ID" value="XM_028610295.1"/>
</dbReference>
<feature type="compositionally biased region" description="Basic residues" evidence="1">
    <location>
        <begin position="74"/>
        <end position="84"/>
    </location>
</feature>
<feature type="compositionally biased region" description="Polar residues" evidence="1">
    <location>
        <begin position="88"/>
        <end position="98"/>
    </location>
</feature>
<accession>A0A3N2Q7L1</accession>
<keyword evidence="3" id="KW-1185">Reference proteome</keyword>
<dbReference type="GeneID" id="39578773"/>
<organism evidence="2 3">
    <name type="scientific">Sodiomyces alkalinus (strain CBS 110278 / VKM F-3762 / F11)</name>
    <name type="common">Alkaliphilic filamentous fungus</name>
    <dbReference type="NCBI Taxonomy" id="1314773"/>
    <lineage>
        <taxon>Eukaryota</taxon>
        <taxon>Fungi</taxon>
        <taxon>Dikarya</taxon>
        <taxon>Ascomycota</taxon>
        <taxon>Pezizomycotina</taxon>
        <taxon>Sordariomycetes</taxon>
        <taxon>Hypocreomycetidae</taxon>
        <taxon>Glomerellales</taxon>
        <taxon>Plectosphaerellaceae</taxon>
        <taxon>Sodiomyces</taxon>
    </lineage>
</organism>
<dbReference type="PANTHER" id="PTHR37827">
    <property type="entry name" value="TUDOR DOMAIN-CONTAINING PROTEIN"/>
    <property type="match status" value="1"/>
</dbReference>
<evidence type="ECO:0000313" key="2">
    <source>
        <dbReference type="EMBL" id="ROT42750.1"/>
    </source>
</evidence>
<evidence type="ECO:0008006" key="4">
    <source>
        <dbReference type="Google" id="ProtNLM"/>
    </source>
</evidence>
<evidence type="ECO:0000313" key="3">
    <source>
        <dbReference type="Proteomes" id="UP000272025"/>
    </source>
</evidence>
<dbReference type="PANTHER" id="PTHR37827:SF1">
    <property type="entry name" value="HNH DOMAIN-CONTAINING PROTEIN"/>
    <property type="match status" value="1"/>
</dbReference>
<proteinExistence type="predicted"/>
<feature type="region of interest" description="Disordered" evidence="1">
    <location>
        <begin position="68"/>
        <end position="104"/>
    </location>
</feature>
<dbReference type="EMBL" id="ML119051">
    <property type="protein sequence ID" value="ROT42750.1"/>
    <property type="molecule type" value="Genomic_DNA"/>
</dbReference>
<gene>
    <name evidence="2" type="ORF">SODALDRAFT_326909</name>
</gene>
<sequence length="310" mass="35225">MAVIQHHHGSCWINELHEVCRTTSTHPFVYQDLSLHSPNSHTMAEDDITFHTQFETFRDCLSDVLVERMTKPSRNSKTKRRRTKKDSQPQTLPNSVPQHDNDEDGTAAEDLAEFIDYIANQAFESLPEDLRSLSRPAWAASPDLQSRYALPLTSSDTSVLILPTLDPAIASSLTAYGIIDNDDADAVPALLAPVLTAYVTTITTTPPPPRQGRAQAEEEGCELCGRDWVPLTYHHLIPRFVHDKALKRGWHPAEALQNVAWLCRLCHSFVHRFASHEELARYYFTVDRLLAEEEVVRFARYASRVRWKGR</sequence>
<protein>
    <recommendedName>
        <fullName evidence="4">HNH domain-containing protein</fullName>
    </recommendedName>
</protein>
<dbReference type="Proteomes" id="UP000272025">
    <property type="component" value="Unassembled WGS sequence"/>
</dbReference>